<dbReference type="InterPro" id="IPR004888">
    <property type="entry name" value="Glycoside_hydrolase_63"/>
</dbReference>
<dbReference type="Gramene" id="ONK58208">
    <property type="protein sequence ID" value="ONK58208"/>
    <property type="gene ID" value="A4U43_C09F9600"/>
</dbReference>
<dbReference type="EMBL" id="CM007389">
    <property type="protein sequence ID" value="ONK58208.1"/>
    <property type="molecule type" value="Genomic_DNA"/>
</dbReference>
<sequence>MSGGSRRTTRIRPKPPASGSEPERPSAGRRRERNRDHGPIRLMNVRICTLLGLGFGFLALLLVGFFVYSSGGGSEEELAEARKLMRVVTPLPAPKMMDLPQFQGEHKESLYWGTYRPNVYLGIRARTPKSLIAGLMWIGIKDGQYFLRHVCQDSDGFSTYGWTDHNGRDYGRQKIVDQGLSLTTSFLKEKGHGSGYGGDWAVRINVQNEKLSLEEAELTNAHLFFYLADEGGSILNVVPRKLFNKGALLATGSHKEVGGWELHLKSLDNLEAHHAGFRTRHMHNLTELVQGTLAVYGRRTGQLQLPDASEESSNILIFQISAKLPSSLDIAFVSGTNSKSSRIEERVDSLTGTALTSQLKRKQEEFEEKYLTCFNIKDKVDSEAMAAGKAALGNLLGGIGYFYGQSKISLPKGFKQKDGKDFLLYWPAALFTAVPSRSFFPRGFLWDEGFHQLIIWRWDVKICMDIVGHWLDLINIDGWIPREQILGAEALSKVPEEYVLQHPSNGNPPTLFLLLRDLISNTRMKSFSEKENDEINVFLSRAYIRLGAWFNWFNTTQLGKDTSNFYWHGRDEKTTKELNPKTLTSGLDDYPRASHPNDDERHLDLRCWMLLAANCMRSIGELFETKTSLEKDYHGMAEKLSNFEILNKMHLDDVSGAYFDFGNHTGRFV</sequence>
<keyword evidence="4" id="KW-1133">Transmembrane helix</keyword>
<dbReference type="GO" id="GO:0005789">
    <property type="term" value="C:endoplasmic reticulum membrane"/>
    <property type="evidence" value="ECO:0007669"/>
    <property type="project" value="UniProtKB-SubCell"/>
</dbReference>
<reference evidence="9" key="1">
    <citation type="journal article" date="2017" name="Nat. Commun.">
        <title>The asparagus genome sheds light on the origin and evolution of a young Y chromosome.</title>
        <authorList>
            <person name="Harkess A."/>
            <person name="Zhou J."/>
            <person name="Xu C."/>
            <person name="Bowers J.E."/>
            <person name="Van der Hulst R."/>
            <person name="Ayyampalayam S."/>
            <person name="Mercati F."/>
            <person name="Riccardi P."/>
            <person name="McKain M.R."/>
            <person name="Kakrana A."/>
            <person name="Tang H."/>
            <person name="Ray J."/>
            <person name="Groenendijk J."/>
            <person name="Arikit S."/>
            <person name="Mathioni S.M."/>
            <person name="Nakano M."/>
            <person name="Shan H."/>
            <person name="Telgmann-Rauber A."/>
            <person name="Kanno A."/>
            <person name="Yue Z."/>
            <person name="Chen H."/>
            <person name="Li W."/>
            <person name="Chen Y."/>
            <person name="Xu X."/>
            <person name="Zhang Y."/>
            <person name="Luo S."/>
            <person name="Chen H."/>
            <person name="Gao J."/>
            <person name="Mao Z."/>
            <person name="Pires J.C."/>
            <person name="Luo M."/>
            <person name="Kudrna D."/>
            <person name="Wing R.A."/>
            <person name="Meyers B.C."/>
            <person name="Yi K."/>
            <person name="Kong H."/>
            <person name="Lavrijsen P."/>
            <person name="Sunseri F."/>
            <person name="Falavigna A."/>
            <person name="Ye Y."/>
            <person name="Leebens-Mack J.H."/>
            <person name="Chen G."/>
        </authorList>
    </citation>
    <scope>NUCLEOTIDE SEQUENCE [LARGE SCALE GENOMIC DNA]</scope>
    <source>
        <strain evidence="9">cv. DH0086</strain>
    </source>
</reference>
<dbReference type="AlphaFoldDB" id="A0A5P1E6N0"/>
<comment type="subcellular location">
    <subcellularLocation>
        <location evidence="4">Endoplasmic reticulum membrane</location>
        <topology evidence="4">Single-pass type II membrane protein</topology>
    </subcellularLocation>
</comment>
<gene>
    <name evidence="8" type="ORF">A4U43_C09F9600</name>
</gene>
<comment type="catalytic activity">
    <reaction evidence="4">
        <text>N(4)-(alpha-D-Glc-(1-&gt;2)-alpha-D-Glc-(1-&gt;3)-alpha-D-Glc-(1-&gt;3)-alpha-D-Man-(1-&gt;2)-alpha-D-Man-(1-&gt;2)-alpha-D-Man-(1-&gt;3)-[alpha-D-Man-(1-&gt;2)-alpha-D-Man-(1-&gt;3)-[alpha-D-Man-(1-&gt;2)-alpha-D-Man-(1-&gt;6)]-alpha-D-Man-(1-&gt;6)]-beta-D-Man-(1-&gt;4)-beta-D-GlcNAc-(1-&gt;4)-beta-D-GlcNAc)-L-asparaginyl-[protein] + H2O = N(4)-(alpha-D-Glc-(1-&gt;3)-alpha-D-Glc-(1-&gt;3)-alpha-D-Man-(1-&gt;2)-alpha-D-Man-(1-&gt;2)-alpha-D-Man-(1-&gt;3)-[alpha-D-Man-(1-&gt;2)-alpha-D-Man-(1-&gt;3)-[alpha-D-Man-(1-&gt;2)-alpha-D-Man-(1-&gt;6)]-alpha-D-Man-(1-&gt;6)]-beta-D-Man-(1-&gt;4)-beta-D-GlcNAc-(1-&gt;4)-beta-D-GlcNAc)-L-asparaginyl-[protein] + beta-D-glucose</text>
        <dbReference type="Rhea" id="RHEA:55988"/>
        <dbReference type="Rhea" id="RHEA-COMP:12806"/>
        <dbReference type="Rhea" id="RHEA-COMP:14355"/>
        <dbReference type="ChEBI" id="CHEBI:15377"/>
        <dbReference type="ChEBI" id="CHEBI:15903"/>
        <dbReference type="ChEBI" id="CHEBI:59082"/>
        <dbReference type="ChEBI" id="CHEBI:132537"/>
        <dbReference type="EC" id="3.2.1.106"/>
    </reaction>
</comment>
<evidence type="ECO:0000256" key="1">
    <source>
        <dbReference type="ARBA" id="ARBA00010833"/>
    </source>
</evidence>
<protein>
    <recommendedName>
        <fullName evidence="4">Mannosyl-oligosaccharide glucosidase</fullName>
        <ecNumber evidence="4">3.2.1.106</ecNumber>
    </recommendedName>
</protein>
<evidence type="ECO:0000256" key="3">
    <source>
        <dbReference type="ARBA" id="ARBA00023295"/>
    </source>
</evidence>
<keyword evidence="4" id="KW-0812">Transmembrane</keyword>
<keyword evidence="3 4" id="KW-0326">Glycosidase</keyword>
<evidence type="ECO:0000313" key="9">
    <source>
        <dbReference type="Proteomes" id="UP000243459"/>
    </source>
</evidence>
<dbReference type="GO" id="GO:0009311">
    <property type="term" value="P:oligosaccharide metabolic process"/>
    <property type="evidence" value="ECO:0007669"/>
    <property type="project" value="UniProtKB-UniRule"/>
</dbReference>
<feature type="transmembrane region" description="Helical" evidence="4">
    <location>
        <begin position="47"/>
        <end position="68"/>
    </location>
</feature>
<dbReference type="Proteomes" id="UP000243459">
    <property type="component" value="Chromosome 9"/>
</dbReference>
<dbReference type="PANTHER" id="PTHR10412">
    <property type="entry name" value="MANNOSYL-OLIGOSACCHARIDE GLUCOSIDASE"/>
    <property type="match status" value="1"/>
</dbReference>
<accession>A0A5P1E6N0</accession>
<dbReference type="InterPro" id="IPR031335">
    <property type="entry name" value="Glyco_hydro_63_C"/>
</dbReference>
<dbReference type="OMA" id="FNWYNTT"/>
<dbReference type="GO" id="GO:0006487">
    <property type="term" value="P:protein N-linked glycosylation"/>
    <property type="evidence" value="ECO:0007669"/>
    <property type="project" value="UniProtKB-UniRule"/>
</dbReference>
<dbReference type="Gene3D" id="2.70.98.110">
    <property type="entry name" value="Glycosyl hydrolase family 63, N-terminal domain"/>
    <property type="match status" value="1"/>
</dbReference>
<name>A0A5P1E6N0_ASPOF</name>
<dbReference type="EC" id="3.2.1.106" evidence="4"/>
<evidence type="ECO:0000259" key="6">
    <source>
        <dbReference type="Pfam" id="PF03200"/>
    </source>
</evidence>
<dbReference type="Pfam" id="PF16923">
    <property type="entry name" value="Glyco_hydro_63N"/>
    <property type="match status" value="1"/>
</dbReference>
<keyword evidence="4" id="KW-0256">Endoplasmic reticulum</keyword>
<evidence type="ECO:0000259" key="7">
    <source>
        <dbReference type="Pfam" id="PF16923"/>
    </source>
</evidence>
<dbReference type="FunFam" id="2.70.98.110:FF:000002">
    <property type="entry name" value="Mannosyl-oligosaccharide glucosidase GCS1"/>
    <property type="match status" value="1"/>
</dbReference>
<feature type="domain" description="Glycosyl hydrolase family 63 N-terminal" evidence="7">
    <location>
        <begin position="109"/>
        <end position="275"/>
    </location>
</feature>
<comment type="similarity">
    <text evidence="1 4">Belongs to the glycosyl hydrolase 63 family.</text>
</comment>
<keyword evidence="9" id="KW-1185">Reference proteome</keyword>
<dbReference type="InterPro" id="IPR012341">
    <property type="entry name" value="6hp_glycosidase-like_sf"/>
</dbReference>
<dbReference type="Gene3D" id="1.50.10.10">
    <property type="match status" value="1"/>
</dbReference>
<dbReference type="PANTHER" id="PTHR10412:SF20">
    <property type="entry name" value="MANNOSYL-OLIGOSACCHARIDE GLUCOSIDASE GCS1"/>
    <property type="match status" value="1"/>
</dbReference>
<keyword evidence="4" id="KW-0472">Membrane</keyword>
<evidence type="ECO:0000313" key="8">
    <source>
        <dbReference type="EMBL" id="ONK58208.1"/>
    </source>
</evidence>
<dbReference type="GO" id="GO:0004573">
    <property type="term" value="F:Glc3Man9GlcNAc2 oligosaccharide glucosidase activity"/>
    <property type="evidence" value="ECO:0007669"/>
    <property type="project" value="UniProtKB-UniRule"/>
</dbReference>
<dbReference type="InterPro" id="IPR031631">
    <property type="entry name" value="Glyco_hydro_63N"/>
</dbReference>
<feature type="domain" description="Glycosyl hydrolase family 63 C-terminal" evidence="6">
    <location>
        <begin position="351"/>
        <end position="665"/>
    </location>
</feature>
<evidence type="ECO:0000256" key="4">
    <source>
        <dbReference type="RuleBase" id="RU368089"/>
    </source>
</evidence>
<feature type="region of interest" description="Disordered" evidence="5">
    <location>
        <begin position="1"/>
        <end position="35"/>
    </location>
</feature>
<dbReference type="InterPro" id="IPR038518">
    <property type="entry name" value="Glyco_hydro_63N_sf"/>
</dbReference>
<evidence type="ECO:0000256" key="5">
    <source>
        <dbReference type="SAM" id="MobiDB-lite"/>
    </source>
</evidence>
<organism evidence="8 9">
    <name type="scientific">Asparagus officinalis</name>
    <name type="common">Garden asparagus</name>
    <dbReference type="NCBI Taxonomy" id="4686"/>
    <lineage>
        <taxon>Eukaryota</taxon>
        <taxon>Viridiplantae</taxon>
        <taxon>Streptophyta</taxon>
        <taxon>Embryophyta</taxon>
        <taxon>Tracheophyta</taxon>
        <taxon>Spermatophyta</taxon>
        <taxon>Magnoliopsida</taxon>
        <taxon>Liliopsida</taxon>
        <taxon>Asparagales</taxon>
        <taxon>Asparagaceae</taxon>
        <taxon>Asparagoideae</taxon>
        <taxon>Asparagus</taxon>
    </lineage>
</organism>
<keyword evidence="2 4" id="KW-0378">Hydrolase</keyword>
<dbReference type="InterPro" id="IPR008928">
    <property type="entry name" value="6-hairpin_glycosidase_sf"/>
</dbReference>
<evidence type="ECO:0000256" key="2">
    <source>
        <dbReference type="ARBA" id="ARBA00022801"/>
    </source>
</evidence>
<dbReference type="SUPFAM" id="SSF48208">
    <property type="entry name" value="Six-hairpin glycosidases"/>
    <property type="match status" value="1"/>
</dbReference>
<comment type="function">
    <text evidence="4">Cleaves the distal alpha 1,2-linked glucose residue from the Glc(3)Man(9)GlcNAc(2) oligosaccharide precursor.</text>
</comment>
<dbReference type="Pfam" id="PF03200">
    <property type="entry name" value="Glyco_hydro_63"/>
    <property type="match status" value="1"/>
</dbReference>
<proteinExistence type="inferred from homology"/>